<comment type="cofactor">
    <cofactor evidence="1">
        <name>FAD</name>
        <dbReference type="ChEBI" id="CHEBI:57692"/>
    </cofactor>
</comment>
<dbReference type="EMBL" id="JBIYDN010000003">
    <property type="protein sequence ID" value="MFK4441291.1"/>
    <property type="molecule type" value="Genomic_DNA"/>
</dbReference>
<dbReference type="Gene3D" id="3.30.465.10">
    <property type="match status" value="2"/>
</dbReference>
<keyword evidence="3" id="KW-0285">Flavoprotein</keyword>
<evidence type="ECO:0000256" key="1">
    <source>
        <dbReference type="ARBA" id="ARBA00001974"/>
    </source>
</evidence>
<proteinExistence type="inferred from homology"/>
<gene>
    <name evidence="7" type="ORF">ABH943_001302</name>
</gene>
<dbReference type="InterPro" id="IPR050416">
    <property type="entry name" value="FAD-linked_Oxidoreductase"/>
</dbReference>
<feature type="domain" description="FAD-binding PCMH-type" evidence="6">
    <location>
        <begin position="125"/>
        <end position="308"/>
    </location>
</feature>
<keyword evidence="4" id="KW-0274">FAD</keyword>
<dbReference type="RefSeq" id="WP_404605071.1">
    <property type="nucleotide sequence ID" value="NZ_JBIYDN010000003.1"/>
</dbReference>
<sequence>MLSDVDGAVQVPVGEEDVMDRRCLLKGVAALPFLSTVSTFADALPAVAGAGRVRPGDPAWPQPKEWEELTRAVGGNLLQPRTIWQACAEAPRAQSCLVRLKEARNPIALGDDPGGTQISGWLDAWTPSASAYAVAARSTADVVAGVNFVRQHNLRMVVKGGGHSYLGGSNAPDSLLIWTRAMNRIDLHDAFVPLGCSTPSAPAVTVEAGCMWIDVYTAVTTRAGRYVQGGGCTSVGVAGLVLGGGFGSFSKHYGLAAASLLQAEVVTADGVIRTVNASREPDLFWALKGGGGGSFGVVTRITLQTHDLPENFGWAKVEVKASSPGAYRRLVKRLVDHYAENLFNPHWGEKLVFHNDEIHVAMVCQGLSDGQAKSAWAPFIEWVRASPVDFTLNEAPHVGASPARRWWDIDANPGLVPDPRPDAAHNHGWWRGDGDEASVFLHGYESQWLPAALLEPGQRGRLADALVAAAQFQAVELHVNKGLAGAPPEVNEQARQCAMNPKVADAFCLMIVATGGAPPFAGLPIAPPDMAQARRNAGSIAKAAAVLKALSPQSGSYISETDFFRGDWREAFWGAHYARLKTIKDRYDPEGFFFVHHGVGSEDWSPDGFTPVRS</sequence>
<dbReference type="Pfam" id="PF01565">
    <property type="entry name" value="FAD_binding_4"/>
    <property type="match status" value="1"/>
</dbReference>
<protein>
    <recommendedName>
        <fullName evidence="6">FAD-binding PCMH-type domain-containing protein</fullName>
    </recommendedName>
</protein>
<dbReference type="Pfam" id="PF08031">
    <property type="entry name" value="BBE"/>
    <property type="match status" value="1"/>
</dbReference>
<accession>A0ABW8MCA6</accession>
<dbReference type="InterPro" id="IPR006094">
    <property type="entry name" value="Oxid_FAD_bind_N"/>
</dbReference>
<dbReference type="Proteomes" id="UP001620514">
    <property type="component" value="Unassembled WGS sequence"/>
</dbReference>
<evidence type="ECO:0000313" key="7">
    <source>
        <dbReference type="EMBL" id="MFK4441291.1"/>
    </source>
</evidence>
<dbReference type="InterPro" id="IPR016169">
    <property type="entry name" value="FAD-bd_PCMH_sub2"/>
</dbReference>
<dbReference type="InterPro" id="IPR036318">
    <property type="entry name" value="FAD-bd_PCMH-like_sf"/>
</dbReference>
<evidence type="ECO:0000256" key="2">
    <source>
        <dbReference type="ARBA" id="ARBA00005466"/>
    </source>
</evidence>
<reference evidence="7 8" key="1">
    <citation type="submission" date="2024-10" db="EMBL/GenBank/DDBJ databases">
        <authorList>
            <person name="Deangelis K."/>
            <person name="Huntemann M."/>
            <person name="Clum A."/>
            <person name="Wang J."/>
            <person name="Palaniappan K."/>
            <person name="Ritter S."/>
            <person name="Chen I.-M."/>
            <person name="Stamatis D."/>
            <person name="Reddy T."/>
            <person name="O'Malley R."/>
            <person name="Daum C."/>
            <person name="Ng V."/>
            <person name="Ivanova N."/>
            <person name="Kyrpides N."/>
            <person name="Woyke T."/>
        </authorList>
    </citation>
    <scope>NUCLEOTIDE SEQUENCE [LARGE SCALE GENOMIC DNA]</scope>
    <source>
        <strain evidence="7 8">GAS97</strain>
    </source>
</reference>
<comment type="similarity">
    <text evidence="2">Belongs to the oxygen-dependent FAD-linked oxidoreductase family.</text>
</comment>
<keyword evidence="5" id="KW-0560">Oxidoreductase</keyword>
<dbReference type="PANTHER" id="PTHR42973:SF39">
    <property type="entry name" value="FAD-BINDING PCMH-TYPE DOMAIN-CONTAINING PROTEIN"/>
    <property type="match status" value="1"/>
</dbReference>
<evidence type="ECO:0000256" key="5">
    <source>
        <dbReference type="ARBA" id="ARBA00023002"/>
    </source>
</evidence>
<comment type="caution">
    <text evidence="7">The sequence shown here is derived from an EMBL/GenBank/DDBJ whole genome shotgun (WGS) entry which is preliminary data.</text>
</comment>
<dbReference type="PROSITE" id="PS51387">
    <property type="entry name" value="FAD_PCMH"/>
    <property type="match status" value="1"/>
</dbReference>
<reference evidence="7 8" key="2">
    <citation type="submission" date="2024-11" db="EMBL/GenBank/DDBJ databases">
        <title>Using genomics to understand microbial adaptation to soil warming.</title>
        <authorList>
            <person name="Deangelis K.M. PhD."/>
        </authorList>
    </citation>
    <scope>NUCLEOTIDE SEQUENCE [LARGE SCALE GENOMIC DNA]</scope>
    <source>
        <strain evidence="7 8">GAS97</strain>
    </source>
</reference>
<name>A0ABW8MCA6_9BURK</name>
<evidence type="ECO:0000256" key="4">
    <source>
        <dbReference type="ARBA" id="ARBA00022827"/>
    </source>
</evidence>
<organism evidence="7 8">
    <name type="scientific">Caballeronia udeis</name>
    <dbReference type="NCBI Taxonomy" id="1232866"/>
    <lineage>
        <taxon>Bacteria</taxon>
        <taxon>Pseudomonadati</taxon>
        <taxon>Pseudomonadota</taxon>
        <taxon>Betaproteobacteria</taxon>
        <taxon>Burkholderiales</taxon>
        <taxon>Burkholderiaceae</taxon>
        <taxon>Caballeronia</taxon>
    </lineage>
</organism>
<dbReference type="PANTHER" id="PTHR42973">
    <property type="entry name" value="BINDING OXIDOREDUCTASE, PUTATIVE (AFU_ORTHOLOGUE AFUA_1G17690)-RELATED"/>
    <property type="match status" value="1"/>
</dbReference>
<evidence type="ECO:0000256" key="3">
    <source>
        <dbReference type="ARBA" id="ARBA00022630"/>
    </source>
</evidence>
<dbReference type="InterPro" id="IPR012951">
    <property type="entry name" value="BBE"/>
</dbReference>
<dbReference type="SUPFAM" id="SSF56176">
    <property type="entry name" value="FAD-binding/transporter-associated domain-like"/>
    <property type="match status" value="1"/>
</dbReference>
<dbReference type="InterPro" id="IPR016166">
    <property type="entry name" value="FAD-bd_PCMH"/>
</dbReference>
<evidence type="ECO:0000313" key="8">
    <source>
        <dbReference type="Proteomes" id="UP001620514"/>
    </source>
</evidence>
<keyword evidence="8" id="KW-1185">Reference proteome</keyword>
<evidence type="ECO:0000259" key="6">
    <source>
        <dbReference type="PROSITE" id="PS51387"/>
    </source>
</evidence>